<accession>A0A6M5YUP0</accession>
<dbReference type="RefSeq" id="WP_171472484.1">
    <property type="nucleotide sequence ID" value="NZ_CP053452.2"/>
</dbReference>
<dbReference type="KEGG" id="ftj:FTUN_4573"/>
<gene>
    <name evidence="1" type="ORF">FTUN_4573</name>
</gene>
<evidence type="ECO:0000313" key="1">
    <source>
        <dbReference type="EMBL" id="QJW97013.1"/>
    </source>
</evidence>
<sequence>MSATRLITLAALGVAVTVGGGVALWARPTPGDPPAAPEKPAPAPAKAKELAVDVAWGKEVNGLQAGVGFAPGRKGPYRLGDTATFVILLRNVSSPAVTFDYTDYYLYHHRPAVVNAAGKPVPVSQAPPLAGEYEPKKLTLATGEVVELGRTEQILAPARDTEPEKPTLYVGPGRYKVSFSGIPPYDKPAPAARLSTGQIDLEVVVETLTPVFGQDDWRFEATYWNTTGAVVDLRKLLRESSIVLDGKTYPRRLMDFGGYFKMPRGVMVARRSRGRGVPQTGLCPRGRETHVDAQVRGTGVRAGGVRVAKVTGLLHLIVCEPLGSWFESRSGSFWSQLEPMMAAESRVH</sequence>
<dbReference type="AlphaFoldDB" id="A0A6M5YUP0"/>
<keyword evidence="2" id="KW-1185">Reference proteome</keyword>
<proteinExistence type="predicted"/>
<organism evidence="1 2">
    <name type="scientific">Frigoriglobus tundricola</name>
    <dbReference type="NCBI Taxonomy" id="2774151"/>
    <lineage>
        <taxon>Bacteria</taxon>
        <taxon>Pseudomonadati</taxon>
        <taxon>Planctomycetota</taxon>
        <taxon>Planctomycetia</taxon>
        <taxon>Gemmatales</taxon>
        <taxon>Gemmataceae</taxon>
        <taxon>Frigoriglobus</taxon>
    </lineage>
</organism>
<name>A0A6M5YUP0_9BACT</name>
<dbReference type="Proteomes" id="UP000503447">
    <property type="component" value="Chromosome"/>
</dbReference>
<protein>
    <submittedName>
        <fullName evidence="1">Uncharacterized protein</fullName>
    </submittedName>
</protein>
<dbReference type="EMBL" id="CP053452">
    <property type="protein sequence ID" value="QJW97013.1"/>
    <property type="molecule type" value="Genomic_DNA"/>
</dbReference>
<evidence type="ECO:0000313" key="2">
    <source>
        <dbReference type="Proteomes" id="UP000503447"/>
    </source>
</evidence>
<reference evidence="2" key="1">
    <citation type="submission" date="2020-05" db="EMBL/GenBank/DDBJ databases">
        <title>Frigoriglobus tundricola gen. nov., sp. nov., a psychrotolerant cellulolytic planctomycete of the family Gemmataceae with two divergent copies of 16S rRNA gene.</title>
        <authorList>
            <person name="Kulichevskaya I.S."/>
            <person name="Ivanova A.A."/>
            <person name="Naumoff D.G."/>
            <person name="Beletsky A.V."/>
            <person name="Rijpstra W.I.C."/>
            <person name="Sinninghe Damste J.S."/>
            <person name="Mardanov A.V."/>
            <person name="Ravin N.V."/>
            <person name="Dedysh S.N."/>
        </authorList>
    </citation>
    <scope>NUCLEOTIDE SEQUENCE [LARGE SCALE GENOMIC DNA]</scope>
    <source>
        <strain evidence="2">PL17</strain>
    </source>
</reference>